<evidence type="ECO:0000256" key="1">
    <source>
        <dbReference type="SAM" id="MobiDB-lite"/>
    </source>
</evidence>
<evidence type="ECO:0000256" key="2">
    <source>
        <dbReference type="SAM" id="Phobius"/>
    </source>
</evidence>
<feature type="compositionally biased region" description="Low complexity" evidence="1">
    <location>
        <begin position="560"/>
        <end position="573"/>
    </location>
</feature>
<accession>A0ABV3VJ28</accession>
<feature type="transmembrane region" description="Helical" evidence="2">
    <location>
        <begin position="313"/>
        <end position="334"/>
    </location>
</feature>
<feature type="transmembrane region" description="Helical" evidence="2">
    <location>
        <begin position="21"/>
        <end position="40"/>
    </location>
</feature>
<keyword evidence="2" id="KW-1133">Transmembrane helix</keyword>
<feature type="transmembrane region" description="Helical" evidence="2">
    <location>
        <begin position="178"/>
        <end position="198"/>
    </location>
</feature>
<gene>
    <name evidence="3" type="ORF">ABFW12_18705</name>
</gene>
<evidence type="ECO:0000313" key="4">
    <source>
        <dbReference type="Proteomes" id="UP001558474"/>
    </source>
</evidence>
<comment type="caution">
    <text evidence="3">The sequence shown here is derived from an EMBL/GenBank/DDBJ whole genome shotgun (WGS) entry which is preliminary data.</text>
</comment>
<feature type="transmembrane region" description="Helical" evidence="2">
    <location>
        <begin position="415"/>
        <end position="433"/>
    </location>
</feature>
<feature type="region of interest" description="Disordered" evidence="1">
    <location>
        <begin position="532"/>
        <end position="640"/>
    </location>
</feature>
<dbReference type="RefSeq" id="WP_368573479.1">
    <property type="nucleotide sequence ID" value="NZ_JBDLOU010000040.1"/>
</dbReference>
<feature type="compositionally biased region" description="Basic and acidic residues" evidence="1">
    <location>
        <begin position="574"/>
        <end position="584"/>
    </location>
</feature>
<keyword evidence="4" id="KW-1185">Reference proteome</keyword>
<organism evidence="3 4">
    <name type="scientific">Mycolicibacterium porcinum</name>
    <dbReference type="NCBI Taxonomy" id="39693"/>
    <lineage>
        <taxon>Bacteria</taxon>
        <taxon>Bacillati</taxon>
        <taxon>Actinomycetota</taxon>
        <taxon>Actinomycetes</taxon>
        <taxon>Mycobacteriales</taxon>
        <taxon>Mycobacteriaceae</taxon>
        <taxon>Mycolicibacterium</taxon>
    </lineage>
</organism>
<evidence type="ECO:0000313" key="3">
    <source>
        <dbReference type="EMBL" id="MEX3740255.1"/>
    </source>
</evidence>
<feature type="transmembrane region" description="Helical" evidence="2">
    <location>
        <begin position="126"/>
        <end position="143"/>
    </location>
</feature>
<keyword evidence="2" id="KW-0472">Membrane</keyword>
<name>A0ABV3VJ28_9MYCO</name>
<feature type="compositionally biased region" description="Gly residues" evidence="1">
    <location>
        <begin position="546"/>
        <end position="557"/>
    </location>
</feature>
<evidence type="ECO:0008006" key="5">
    <source>
        <dbReference type="Google" id="ProtNLM"/>
    </source>
</evidence>
<feature type="compositionally biased region" description="Low complexity" evidence="1">
    <location>
        <begin position="607"/>
        <end position="622"/>
    </location>
</feature>
<sequence>MTGSVGMLWIWVLARPRWQRYTFFTVWGLHLALFALFVFAPRAYAEGVGSLFSFFGVKDSYGVPTTSNMFVRADDSIADWNGVLPRIHAEKGLAAGFNNVIGGFFTSLIVVTAAFMLWLMRALRAVFWNELFGGIFSAVGLGIDKVLNSAPFLGIGIVIGTLIGIGMMTFGHYTGGRMTIAMTWFLGIFGLSFGRGLLGDMLAPSGWIDNVRTVGSGIAGTLMSQGRIISGGSTAVDRQFDDLQVGFADAIRTSLQQWMLGRSIDDIPTCRAAWNDGQMSGSARRLAEGIFTEGACPTEVTDHIGTGGLGEGLFLWLVILACLAVGAWFAWCGLMCLFRALFYGGFAPGFILYGLFPGFPRRFLRLVSYDFITQVLSYGGYMVLTGVYVLVLMATWKLPASWVSSALNNSVTARMLVTGIVMILFSTTIKHIGKLHRAAMQMPSGGHPSPGKMMAPAGAAAAAALGGVAAARGGRFAGGGGSPVNNKATSARINAGMQAAQMALSRMHPAAAAAGALAGGFGSAGAGIAHRAFKGGSKDSDQPRPRGGGGRGPSGRGESGRPAGRPGAGSDPGQRAKDLAKATRQEAAQISRQSMQRPSGGRGSGKSRGSTSRASAAGSTNSGRRRATRPAGGTGSGFTA</sequence>
<proteinExistence type="predicted"/>
<reference evidence="3 4" key="1">
    <citation type="submission" date="2024-04" db="EMBL/GenBank/DDBJ databases">
        <title>Genomic Markers of Mycobacteria.</title>
        <authorList>
            <person name="Soliman M.S."/>
            <person name="Elkholy A."/>
            <person name="Soliman N.S."/>
            <person name="Abbas A."/>
            <person name="Khayrat S."/>
            <person name="Shawky S."/>
        </authorList>
    </citation>
    <scope>NUCLEOTIDE SEQUENCE [LARGE SCALE GENOMIC DNA]</scope>
    <source>
        <strain evidence="3 4">Egy-CU-AM5</strain>
    </source>
</reference>
<dbReference type="EMBL" id="JBDLOU010000040">
    <property type="protein sequence ID" value="MEX3740255.1"/>
    <property type="molecule type" value="Genomic_DNA"/>
</dbReference>
<feature type="compositionally biased region" description="Polar residues" evidence="1">
    <location>
        <begin position="586"/>
        <end position="596"/>
    </location>
</feature>
<feature type="transmembrane region" description="Helical" evidence="2">
    <location>
        <begin position="149"/>
        <end position="171"/>
    </location>
</feature>
<feature type="transmembrane region" description="Helical" evidence="2">
    <location>
        <begin position="341"/>
        <end position="359"/>
    </location>
</feature>
<dbReference type="Proteomes" id="UP001558474">
    <property type="component" value="Unassembled WGS sequence"/>
</dbReference>
<protein>
    <recommendedName>
        <fullName evidence="5">TrbL/VirB6 plasmid conjugal transfer protein</fullName>
    </recommendedName>
</protein>
<feature type="transmembrane region" description="Helical" evidence="2">
    <location>
        <begin position="371"/>
        <end position="394"/>
    </location>
</feature>
<feature type="transmembrane region" description="Helical" evidence="2">
    <location>
        <begin position="100"/>
        <end position="119"/>
    </location>
</feature>
<keyword evidence="2" id="KW-0812">Transmembrane</keyword>